<dbReference type="Pfam" id="PF13306">
    <property type="entry name" value="LRR_5"/>
    <property type="match status" value="1"/>
</dbReference>
<evidence type="ECO:0000256" key="1">
    <source>
        <dbReference type="ARBA" id="ARBA00022614"/>
    </source>
</evidence>
<keyword evidence="12" id="KW-1185">Reference proteome</keyword>
<organism evidence="11 12">
    <name type="scientific">Stylophora pistillata</name>
    <name type="common">Smooth cauliflower coral</name>
    <dbReference type="NCBI Taxonomy" id="50429"/>
    <lineage>
        <taxon>Eukaryota</taxon>
        <taxon>Metazoa</taxon>
        <taxon>Cnidaria</taxon>
        <taxon>Anthozoa</taxon>
        <taxon>Hexacorallia</taxon>
        <taxon>Scleractinia</taxon>
        <taxon>Astrocoeniina</taxon>
        <taxon>Pocilloporidae</taxon>
        <taxon>Stylophora</taxon>
    </lineage>
</organism>
<evidence type="ECO:0000256" key="6">
    <source>
        <dbReference type="PROSITE-ProRule" id="PRU00059"/>
    </source>
</evidence>
<dbReference type="FunFam" id="3.80.10.10:FF:001164">
    <property type="entry name" value="GH01279p"/>
    <property type="match status" value="1"/>
</dbReference>
<dbReference type="STRING" id="50429.A0A2B4REN3"/>
<dbReference type="Pfam" id="PF00560">
    <property type="entry name" value="LRR_1"/>
    <property type="match status" value="1"/>
</dbReference>
<dbReference type="Pfam" id="PF13855">
    <property type="entry name" value="LRR_8"/>
    <property type="match status" value="2"/>
</dbReference>
<feature type="compositionally biased region" description="Acidic residues" evidence="7">
    <location>
        <begin position="1223"/>
        <end position="1235"/>
    </location>
</feature>
<dbReference type="InterPro" id="IPR003591">
    <property type="entry name" value="Leu-rich_rpt_typical-subtyp"/>
</dbReference>
<dbReference type="SUPFAM" id="SSF48726">
    <property type="entry name" value="Immunoglobulin"/>
    <property type="match status" value="1"/>
</dbReference>
<proteinExistence type="predicted"/>
<dbReference type="OrthoDB" id="5983492at2759"/>
<dbReference type="FunFam" id="3.80.10.10:FF:000770">
    <property type="entry name" value="Uncharacterized protein"/>
    <property type="match status" value="1"/>
</dbReference>
<feature type="compositionally biased region" description="Basic and acidic residues" evidence="7">
    <location>
        <begin position="1256"/>
        <end position="1311"/>
    </location>
</feature>
<feature type="domain" description="Ig-like" evidence="10">
    <location>
        <begin position="122"/>
        <end position="200"/>
    </location>
</feature>
<dbReference type="InterPro" id="IPR003323">
    <property type="entry name" value="OTU_dom"/>
</dbReference>
<feature type="region of interest" description="Disordered" evidence="7">
    <location>
        <begin position="447"/>
        <end position="533"/>
    </location>
</feature>
<comment type="caution">
    <text evidence="6">Lacks conserved residue(s) required for the propagation of feature annotation.</text>
</comment>
<evidence type="ECO:0000256" key="2">
    <source>
        <dbReference type="ARBA" id="ARBA00022729"/>
    </source>
</evidence>
<keyword evidence="5" id="KW-0325">Glycoprotein</keyword>
<dbReference type="InterPro" id="IPR036179">
    <property type="entry name" value="Ig-like_dom_sf"/>
</dbReference>
<dbReference type="SUPFAM" id="SSF52058">
    <property type="entry name" value="L domain-like"/>
    <property type="match status" value="3"/>
</dbReference>
<dbReference type="SUPFAM" id="SSF54001">
    <property type="entry name" value="Cysteine proteinases"/>
    <property type="match status" value="1"/>
</dbReference>
<feature type="compositionally biased region" description="Basic and acidic residues" evidence="7">
    <location>
        <begin position="1326"/>
        <end position="1335"/>
    </location>
</feature>
<keyword evidence="3" id="KW-0677">Repeat</keyword>
<evidence type="ECO:0000256" key="7">
    <source>
        <dbReference type="SAM" id="MobiDB-lite"/>
    </source>
</evidence>
<evidence type="ECO:0000313" key="12">
    <source>
        <dbReference type="Proteomes" id="UP000225706"/>
    </source>
</evidence>
<dbReference type="InterPro" id="IPR001611">
    <property type="entry name" value="Leu-rich_rpt"/>
</dbReference>
<keyword evidence="2" id="KW-0732">Signal</keyword>
<dbReference type="PANTHER" id="PTHR24373">
    <property type="entry name" value="SLIT RELATED LEUCINE-RICH REPEAT NEURONAL PROTEIN"/>
    <property type="match status" value="1"/>
</dbReference>
<dbReference type="PANTHER" id="PTHR24373:SF275">
    <property type="entry name" value="TIR DOMAIN-CONTAINING PROTEIN"/>
    <property type="match status" value="1"/>
</dbReference>
<dbReference type="InterPro" id="IPR038765">
    <property type="entry name" value="Papain-like_cys_pep_sf"/>
</dbReference>
<evidence type="ECO:0000259" key="10">
    <source>
        <dbReference type="PROSITE" id="PS50835"/>
    </source>
</evidence>
<dbReference type="PROSITE" id="PS50835">
    <property type="entry name" value="IG_LIKE"/>
    <property type="match status" value="1"/>
</dbReference>
<comment type="caution">
    <text evidence="11">The sequence shown here is derived from an EMBL/GenBank/DDBJ whole genome shotgun (WGS) entry which is preliminary data.</text>
</comment>
<dbReference type="Gene3D" id="3.90.70.80">
    <property type="match status" value="2"/>
</dbReference>
<evidence type="ECO:0000256" key="5">
    <source>
        <dbReference type="ARBA" id="ARBA00023180"/>
    </source>
</evidence>
<feature type="region of interest" description="Disordered" evidence="7">
    <location>
        <begin position="1221"/>
        <end position="1335"/>
    </location>
</feature>
<evidence type="ECO:0000256" key="4">
    <source>
        <dbReference type="ARBA" id="ARBA00023157"/>
    </source>
</evidence>
<dbReference type="Pfam" id="PF02338">
    <property type="entry name" value="OTU"/>
    <property type="match status" value="2"/>
</dbReference>
<evidence type="ECO:0000313" key="11">
    <source>
        <dbReference type="EMBL" id="PFX14712.1"/>
    </source>
</evidence>
<dbReference type="PROSITE" id="PS01180">
    <property type="entry name" value="CUB"/>
    <property type="match status" value="1"/>
</dbReference>
<dbReference type="InterPro" id="IPR007110">
    <property type="entry name" value="Ig-like_dom"/>
</dbReference>
<dbReference type="InterPro" id="IPR000859">
    <property type="entry name" value="CUB_dom"/>
</dbReference>
<feature type="domain" description="CUB" evidence="8">
    <location>
        <begin position="18"/>
        <end position="119"/>
    </location>
</feature>
<keyword evidence="4" id="KW-1015">Disulfide bond</keyword>
<feature type="domain" description="OTU" evidence="9">
    <location>
        <begin position="966"/>
        <end position="1101"/>
    </location>
</feature>
<name>A0A2B4REN3_STYPI</name>
<dbReference type="InterPro" id="IPR013783">
    <property type="entry name" value="Ig-like_fold"/>
</dbReference>
<dbReference type="EMBL" id="LSMT01000742">
    <property type="protein sequence ID" value="PFX14712.1"/>
    <property type="molecule type" value="Genomic_DNA"/>
</dbReference>
<sequence length="1335" mass="153223">MGRCYLFPVAIITEVCTRKYVPRFHTTLLIQAEKGKYVEIRFSIFKPDWLSGAPCADEDYLEIRDGYNQSANLLGVFCGRNTPYFTLRSSGHNMCLRFSPQHRYRFGRDLGFEGKERNETAPANLTTVAQTQFVLFNHPSSLWCPAEGGPAPHIVWRKNGAIMQNNTGVKFQLNFTEKERDANYSCEVDSNGLLQRKNISLVVESCPEPCRCKVLKGNMKGFIRVDCEQKQLRSIPQNVPRATVKLDLSKNQLQDLQPRVFAGIRVFKHGLLKLNLSNNQLSNISSEVFADILMSSYSRLTLDLSNNQLNKLPPGVFSGIQTSPRSFITLDLSKNQLKTLRPGVFNNMSWLHGLDLSYNQLEDLPPEAFSDNPHLRKLDLSNNQLKNLQPRVFAGIRLFFRSHLTLDLSNNQLNKLPPGVFSGIQTSWHSLITLPTILAFNPVTDDEVHDEQASVPDPPQPPLDITHPFDANPESLDTSIPLPQGDGGETLSDPKEPEVPRAPVEPDVSYSNPDESRAQPAPPRPQRSRKPPSYLKDYVMDLSTNQLKTLPPGVFNNMTWLHGLDLSHNQLEQLPSEAFSDNPFLRELDLSNNQLNKLPPGVFSGIQTSWHSLITLDLSNNQLNKLPPGVFSGIQTSLHSFVKLFLNNNKLKNLSSDQLPCRRYLFNNLTKRCLNIKNSRNVSSYLLTRWKHLYSIFENLTLDFNKLEKLPSDLFKAHKLYDLDLSFNQLPNLTRGVLSTNTKLKELAVYDNNIKYLPRGVFKDAKQMMSMSFYRNKITEITNEQFKDIAPNIRFLYFHYNDMRELPDGFFSNMKELITAAVYDNNIMYLPRGVFKDAKQMMSMSFYRNKITEITNEQFKDVAPNIRFLYFHYNDMRELPDGFFSNMKELITAYNSSTELRTKCKRNVAEVHFTAFRPRDCLSMMFRTGSVELIAHLQQMQLNVSKVNDKTDLKNELKKIASDKGFRIIDNEGSGNCMFYALSDQMELALRIQIKHDELRQTLVQYLRKNPKLPNGTNLFHFVYGHQSWADYLTYMEQDGAWGDHVILCAAANCYKACIRAVSSLNAPHDVILRPQCPVDKGRTLVLGHIHEVHYVSLHSTQGSVKLIAQLQQMQLDVSKVIDKTNLKTELKKIASDKGFIIIDNEGSGNCMFYALSDQMELALRIKIKHDELRQTLVQYLRKNPKLPNGTNLFHFVHGHQSWADYLTYMEQDGAWVQIQQDPESDDSDDSDDESKDQSEHEQNAEQTDHEESEQRDETEQDEKPQDNHGDRSEKKDEPEKHEEELENDFKRSEEQHQDDMEDKPDKKTQVSEDDYKESEDQNEDNIDHEAGEDK</sequence>
<dbReference type="SMART" id="SM00369">
    <property type="entry name" value="LRR_TYP"/>
    <property type="match status" value="18"/>
</dbReference>
<dbReference type="Proteomes" id="UP000225706">
    <property type="component" value="Unassembled WGS sequence"/>
</dbReference>
<dbReference type="InterPro" id="IPR050328">
    <property type="entry name" value="Dev_Immune_Receptor"/>
</dbReference>
<dbReference type="CDD" id="cd00041">
    <property type="entry name" value="CUB"/>
    <property type="match status" value="1"/>
</dbReference>
<accession>A0A2B4REN3</accession>
<dbReference type="InterPro" id="IPR032675">
    <property type="entry name" value="LRR_dom_sf"/>
</dbReference>
<dbReference type="InterPro" id="IPR026906">
    <property type="entry name" value="LRR_5"/>
</dbReference>
<feature type="compositionally biased region" description="Acidic residues" evidence="7">
    <location>
        <begin position="1312"/>
        <end position="1325"/>
    </location>
</feature>
<reference evidence="12" key="1">
    <citation type="journal article" date="2017" name="bioRxiv">
        <title>Comparative analysis of the genomes of Stylophora pistillata and Acropora digitifera provides evidence for extensive differences between species of corals.</title>
        <authorList>
            <person name="Voolstra C.R."/>
            <person name="Li Y."/>
            <person name="Liew Y.J."/>
            <person name="Baumgarten S."/>
            <person name="Zoccola D."/>
            <person name="Flot J.-F."/>
            <person name="Tambutte S."/>
            <person name="Allemand D."/>
            <person name="Aranda M."/>
        </authorList>
    </citation>
    <scope>NUCLEOTIDE SEQUENCE [LARGE SCALE GENOMIC DNA]</scope>
</reference>
<dbReference type="Gene3D" id="2.60.40.10">
    <property type="entry name" value="Immunoglobulins"/>
    <property type="match status" value="1"/>
</dbReference>
<dbReference type="CDD" id="cd22758">
    <property type="entry name" value="OTU_232R-like"/>
    <property type="match status" value="2"/>
</dbReference>
<dbReference type="InterPro" id="IPR035914">
    <property type="entry name" value="Sperma_CUB_dom_sf"/>
</dbReference>
<dbReference type="PROSITE" id="PS51450">
    <property type="entry name" value="LRR"/>
    <property type="match status" value="6"/>
</dbReference>
<dbReference type="SUPFAM" id="SSF49854">
    <property type="entry name" value="Spermadhesin, CUB domain"/>
    <property type="match status" value="1"/>
</dbReference>
<evidence type="ECO:0000259" key="9">
    <source>
        <dbReference type="PROSITE" id="PS50802"/>
    </source>
</evidence>
<protein>
    <submittedName>
        <fullName evidence="11">Leucine-rich repeat-containing protein 15</fullName>
    </submittedName>
</protein>
<dbReference type="Gene3D" id="2.60.120.290">
    <property type="entry name" value="Spermadhesin, CUB domain"/>
    <property type="match status" value="1"/>
</dbReference>
<dbReference type="PROSITE" id="PS50802">
    <property type="entry name" value="OTU"/>
    <property type="match status" value="1"/>
</dbReference>
<evidence type="ECO:0000259" key="8">
    <source>
        <dbReference type="PROSITE" id="PS01180"/>
    </source>
</evidence>
<dbReference type="Pfam" id="PF00431">
    <property type="entry name" value="CUB"/>
    <property type="match status" value="1"/>
</dbReference>
<evidence type="ECO:0000256" key="3">
    <source>
        <dbReference type="ARBA" id="ARBA00022737"/>
    </source>
</evidence>
<feature type="compositionally biased region" description="Basic and acidic residues" evidence="7">
    <location>
        <begin position="1236"/>
        <end position="1250"/>
    </location>
</feature>
<keyword evidence="1" id="KW-0433">Leucine-rich repeat</keyword>
<gene>
    <name evidence="11" type="primary">Lrrc15</name>
    <name evidence="11" type="ORF">AWC38_SpisGene21114</name>
</gene>
<dbReference type="Gene3D" id="3.80.10.10">
    <property type="entry name" value="Ribonuclease Inhibitor"/>
    <property type="match status" value="4"/>
</dbReference>